<keyword evidence="5" id="KW-1185">Reference proteome</keyword>
<protein>
    <submittedName>
        <fullName evidence="6">VWFA domain-containing protein</fullName>
    </submittedName>
</protein>
<dbReference type="Gene3D" id="3.40.50.300">
    <property type="entry name" value="P-loop containing nucleotide triphosphate hydrolases"/>
    <property type="match status" value="1"/>
</dbReference>
<feature type="compositionally biased region" description="Acidic residues" evidence="3">
    <location>
        <begin position="1844"/>
        <end position="1858"/>
    </location>
</feature>
<evidence type="ECO:0000256" key="2">
    <source>
        <dbReference type="ARBA" id="ARBA00022840"/>
    </source>
</evidence>
<feature type="domain" description="VWFA" evidence="4">
    <location>
        <begin position="2056"/>
        <end position="2248"/>
    </location>
</feature>
<feature type="compositionally biased region" description="Basic and acidic residues" evidence="3">
    <location>
        <begin position="1718"/>
        <end position="1728"/>
    </location>
</feature>
<dbReference type="GO" id="GO:0000055">
    <property type="term" value="P:ribosomal large subunit export from nucleus"/>
    <property type="evidence" value="ECO:0007669"/>
    <property type="project" value="TreeGrafter"/>
</dbReference>
<accession>A0A915LHQ0</accession>
<dbReference type="GO" id="GO:0005634">
    <property type="term" value="C:nucleus"/>
    <property type="evidence" value="ECO:0007669"/>
    <property type="project" value="TreeGrafter"/>
</dbReference>
<dbReference type="Pfam" id="PF07728">
    <property type="entry name" value="AAA_5"/>
    <property type="match status" value="1"/>
</dbReference>
<name>A0A915LHQ0_MELJA</name>
<keyword evidence="1" id="KW-0547">Nucleotide-binding</keyword>
<evidence type="ECO:0000313" key="5">
    <source>
        <dbReference type="Proteomes" id="UP000887561"/>
    </source>
</evidence>
<dbReference type="InterPro" id="IPR002035">
    <property type="entry name" value="VWF_A"/>
</dbReference>
<evidence type="ECO:0000259" key="4">
    <source>
        <dbReference type="PROSITE" id="PS50234"/>
    </source>
</evidence>
<feature type="compositionally biased region" description="Basic and acidic residues" evidence="3">
    <location>
        <begin position="1767"/>
        <end position="1789"/>
    </location>
</feature>
<evidence type="ECO:0000256" key="1">
    <source>
        <dbReference type="ARBA" id="ARBA00022741"/>
    </source>
</evidence>
<dbReference type="PROSITE" id="PS50234">
    <property type="entry name" value="VWFA"/>
    <property type="match status" value="1"/>
</dbReference>
<sequence>MTDDDFIFILTEYSKTVPNGNYYLSDELIAKIILINKLFKETNTLVKNSFEFNLRDLFRFLEAIVLFRGNVDFSFDLVYLSRLTSKEAKQKVINAIYNRVFSPRKWMPSVPLPKIDLNSSTLSIGNVTLNYIRNETLEENVGNGYLCLLATQMELLEKVIACVQANWLLSLVGPSHCGKRSIIKILAALNGKQLHTMRLTSGTDALDLLGSFEQIQVESSPILHNENDENLALDELTFPDDDCGELCFKWVESVFLRAFRDGHWLLVEDANCCNSAVLDCLNSCLESTDGELLLPMDDSQVIHRHPDFRHSDKAVIIDEIILSTFENFKFHHSLWNQLQSNITNSTYLGEQYLSSLRVSACLCKPFTTYDQMCLCLERWKDEENMLKSIFAHLKHHLLELLNKIGYLFCSNSTSTSLFDWINAGGNERLFLFSRFMSNSNLMQNINCNEHPLSLFSYLTNNAFITHSANSLLWSRLNYNDNLLLYVRVCEMSDALHQLERTSELFWDIISKDYDIDQVCTISSSHSKFFTAFSAVRQTTISKINSLEDDFCFWTTNQRVYRIELLEADEMTYKKNFQENIVYELFNCTTALNELFTPNFLKDLDKLQTILHQNEIERFCSLLLNAFHTVQVLRKRLYSLFCSDFPTILLFPDMFIPYLFALNCLVISLSEQHKRAKERLTTVCCIQNNKIINHWELWHEKYAKAKKEQLYVVRKKVNNEDLLDDDGQIINSNDVDKEEESEPSSLIQCCELLEPLRMSASRLLNEFPENIHLLQLLSTIDMFNNAQAGVPLMKHAAQLERILEYAETWESISDRAHSMREQMYPLQELLVEWRRREVQCWNELISFVKRDTSQLAVLVSWPLFKYVFELECDKNKLLLMLTEWLQNSTLGDFETRIWTGRLLSHFISLFEQENKKISEEKYKLSRCVLCIVDHFEQFKDQAKERYAQLYSPIETELRNFTRVVSYNDLNLWSVRESVKRAHVQLSRILRKFKEMSNESLSPILLDKLPGLPPQALNPFPNSPPLYNKQCSDSTLSQMLNNFEIRFDKQLQKLIALDELCNIKESAIDFIQLVMNNVSYQSIDKTNDSLNNSDVVDSANEKLHGRALFERQQHFSLLIRSLNRFGLGSRRAHKIDSEKLTVETLTQVAPDIKNLLLAGDTIDLLFRHTIASRNVFMRKFASWRRCSQDTPHLADQLSPSILDNLRGTTEFGLYWILRALNGLATNGALEVKRLHLVSKCVEAELENLRRPKDNLSTLTHKQITEKYAQNCDYIKNIFQIVDRIRKLLSCCPKEHYKQTSHDLGNLQEPLGILRQSDLQFSQLNKNVDDLLCIITKLCKLNENEKELILHLPSIFEEKSNILEEDIWNKTRLSTYSQNFSCLLEDFKSILMTDNIKHYFPEDSIRICEITDKISSFNECKNVISQSTHNQSHFDENSFDELQHLLLFRLQNIFNQMESLLNSDSMNRFDAIKSLIEYFGQNTFKASNELIRNFHVIFLSSSIQSDTSIDLLNEFSTLAIGVHKLYERLLHYLCEFIFNSISLHEHWVAIGCHLLTNGFVNPIPKSGPSLQGDDKRVENMCGFGDGDLTNDAKDVGGELEAMEQIEGLKNGTENNLNDNQDVDQSNENPSDEQQKLPEVDNPIDVDDDFAGCIEGLDAQDGEDEEENGDDNNWADSLTEDLVAAQQQKQQKSDENQEKGAKSSDTYQSEEENVDDYDATEPDEKGERRDENEKDEDLYDEYQNNEAFNNEFEQDAIGDNEGTPNASRPPEIIDKEQEEKNDARTQGEDKNSNDIDADGEQNQRDSASRNPTKSAQLETDSQQNEELNEVEPSKDNCNSGNERGGDNSVDEEMEENVFDEVEQEKLSVTGTSTLEQANRTRALFDISLRRLRKEVKTNELAENASDQQNLNKEKQNDEAEGEIEMDNEDNASIEIIDDSSAKEMSNFNFGINSNELIAMDSLCKEFDRLERETPTTSNEEDIRQLQLKWALISESVTSLASELAESLRLIIEPTVASKLQGDYRTGKRLNMRRLIAYIASDYRKDQIWMRRTKCAKRNYQVCIAVDNSQSMKHNHFTEITCNALCLIERALRQLEIGQLAICSFGSNVHMLSDFQSVEDPSLGLHILQTFKFNQQRTDISQLLESSITLFKSGRECSIQIPEQMLIILGDGRDVLANGIADIKKHLEHLEHDRVTVLFLIMDIAEQSITEVRIADFADGGCSFRPYMECFPFPLYALVRSANSLPSTIAEAIHQCELIMEV</sequence>
<dbReference type="WBParaSite" id="scaffold12345_cov161.g16235">
    <property type="protein sequence ID" value="scaffold12345_cov161.g16235"/>
    <property type="gene ID" value="scaffold12345_cov161.g16235"/>
</dbReference>
<dbReference type="InterPro" id="IPR036465">
    <property type="entry name" value="vWFA_dom_sf"/>
</dbReference>
<evidence type="ECO:0000313" key="6">
    <source>
        <dbReference type="WBParaSite" id="scaffold12345_cov161.g16235"/>
    </source>
</evidence>
<feature type="compositionally biased region" description="Acidic residues" evidence="3">
    <location>
        <begin position="1654"/>
        <end position="1666"/>
    </location>
</feature>
<feature type="compositionally biased region" description="Low complexity" evidence="3">
    <location>
        <begin position="1737"/>
        <end position="1747"/>
    </location>
</feature>
<feature type="region of interest" description="Disordered" evidence="3">
    <location>
        <begin position="1607"/>
        <end position="1869"/>
    </location>
</feature>
<proteinExistence type="predicted"/>
<dbReference type="GO" id="GO:0030687">
    <property type="term" value="C:preribosome, large subunit precursor"/>
    <property type="evidence" value="ECO:0007669"/>
    <property type="project" value="TreeGrafter"/>
</dbReference>
<feature type="compositionally biased region" description="Polar residues" evidence="3">
    <location>
        <begin position="1608"/>
        <end position="1625"/>
    </location>
</feature>
<dbReference type="GO" id="GO:0000027">
    <property type="term" value="P:ribosomal large subunit assembly"/>
    <property type="evidence" value="ECO:0007669"/>
    <property type="project" value="TreeGrafter"/>
</dbReference>
<dbReference type="PANTHER" id="PTHR48103">
    <property type="entry name" value="MIDASIN-RELATED"/>
    <property type="match status" value="1"/>
</dbReference>
<dbReference type="PANTHER" id="PTHR48103:SF2">
    <property type="entry name" value="MIDASIN"/>
    <property type="match status" value="1"/>
</dbReference>
<feature type="region of interest" description="Disordered" evidence="3">
    <location>
        <begin position="1893"/>
        <end position="1923"/>
    </location>
</feature>
<feature type="compositionally biased region" description="Polar residues" evidence="3">
    <location>
        <begin position="1804"/>
        <end position="1821"/>
    </location>
</feature>
<dbReference type="SUPFAM" id="SSF53300">
    <property type="entry name" value="vWA-like"/>
    <property type="match status" value="1"/>
</dbReference>
<dbReference type="SUPFAM" id="SSF52540">
    <property type="entry name" value="P-loop containing nucleoside triphosphate hydrolases"/>
    <property type="match status" value="1"/>
</dbReference>
<dbReference type="Proteomes" id="UP000887561">
    <property type="component" value="Unplaced"/>
</dbReference>
<keyword evidence="2" id="KW-0067">ATP-binding</keyword>
<feature type="compositionally biased region" description="Basic and acidic residues" evidence="3">
    <location>
        <begin position="1687"/>
        <end position="1698"/>
    </location>
</feature>
<reference evidence="6" key="1">
    <citation type="submission" date="2022-11" db="UniProtKB">
        <authorList>
            <consortium name="WormBaseParasite"/>
        </authorList>
    </citation>
    <scope>IDENTIFICATION</scope>
</reference>
<feature type="compositionally biased region" description="Acidic residues" evidence="3">
    <location>
        <begin position="1704"/>
        <end position="1717"/>
    </location>
</feature>
<organism evidence="5 6">
    <name type="scientific">Meloidogyne javanica</name>
    <name type="common">Root-knot nematode worm</name>
    <dbReference type="NCBI Taxonomy" id="6303"/>
    <lineage>
        <taxon>Eukaryota</taxon>
        <taxon>Metazoa</taxon>
        <taxon>Ecdysozoa</taxon>
        <taxon>Nematoda</taxon>
        <taxon>Chromadorea</taxon>
        <taxon>Rhabditida</taxon>
        <taxon>Tylenchina</taxon>
        <taxon>Tylenchomorpha</taxon>
        <taxon>Tylenchoidea</taxon>
        <taxon>Meloidogynidae</taxon>
        <taxon>Meloidogyninae</taxon>
        <taxon>Meloidogyne</taxon>
        <taxon>Meloidogyne incognita group</taxon>
    </lineage>
</organism>
<dbReference type="InterPro" id="IPR027417">
    <property type="entry name" value="P-loop_NTPase"/>
</dbReference>
<dbReference type="GO" id="GO:0005524">
    <property type="term" value="F:ATP binding"/>
    <property type="evidence" value="ECO:0007669"/>
    <property type="project" value="UniProtKB-KW"/>
</dbReference>
<dbReference type="Gene3D" id="3.40.50.410">
    <property type="entry name" value="von Willebrand factor, type A domain"/>
    <property type="match status" value="1"/>
</dbReference>
<dbReference type="GO" id="GO:0016887">
    <property type="term" value="F:ATP hydrolysis activity"/>
    <property type="evidence" value="ECO:0007669"/>
    <property type="project" value="InterPro"/>
</dbReference>
<dbReference type="InterPro" id="IPR011704">
    <property type="entry name" value="ATPase_dyneun-rel_AAA"/>
</dbReference>
<evidence type="ECO:0000256" key="3">
    <source>
        <dbReference type="SAM" id="MobiDB-lite"/>
    </source>
</evidence>
<feature type="compositionally biased region" description="Acidic residues" evidence="3">
    <location>
        <begin position="1914"/>
        <end position="1923"/>
    </location>
</feature>